<sequence>MPQNGETYIYTMQADESEEAALLRLYQYKGKAKKSLSAKPVEQFDLSEALNALDNTYILLAISAK</sequence>
<organism evidence="1">
    <name type="scientific">bioreactor metagenome</name>
    <dbReference type="NCBI Taxonomy" id="1076179"/>
    <lineage>
        <taxon>unclassified sequences</taxon>
        <taxon>metagenomes</taxon>
        <taxon>ecological metagenomes</taxon>
    </lineage>
</organism>
<reference evidence="1" key="1">
    <citation type="submission" date="2019-08" db="EMBL/GenBank/DDBJ databases">
        <authorList>
            <person name="Kucharzyk K."/>
            <person name="Murdoch R.W."/>
            <person name="Higgins S."/>
            <person name="Loffler F."/>
        </authorList>
    </citation>
    <scope>NUCLEOTIDE SEQUENCE</scope>
</reference>
<accession>A0A645IG61</accession>
<dbReference type="AlphaFoldDB" id="A0A645IG61"/>
<proteinExistence type="predicted"/>
<protein>
    <submittedName>
        <fullName evidence="1">Uncharacterized protein</fullName>
    </submittedName>
</protein>
<name>A0A645IG61_9ZZZZ</name>
<dbReference type="EMBL" id="VSSQ01113954">
    <property type="protein sequence ID" value="MPN50100.1"/>
    <property type="molecule type" value="Genomic_DNA"/>
</dbReference>
<evidence type="ECO:0000313" key="1">
    <source>
        <dbReference type="EMBL" id="MPN50100.1"/>
    </source>
</evidence>
<comment type="caution">
    <text evidence="1">The sequence shown here is derived from an EMBL/GenBank/DDBJ whole genome shotgun (WGS) entry which is preliminary data.</text>
</comment>
<gene>
    <name evidence="1" type="ORF">SDC9_197726</name>
</gene>